<dbReference type="PROSITE" id="PS50928">
    <property type="entry name" value="ABC_TM1"/>
    <property type="match status" value="1"/>
</dbReference>
<evidence type="ECO:0000256" key="1">
    <source>
        <dbReference type="ARBA" id="ARBA00004651"/>
    </source>
</evidence>
<dbReference type="Proteomes" id="UP000051679">
    <property type="component" value="Unassembled WGS sequence"/>
</dbReference>
<dbReference type="PANTHER" id="PTHR30614:SF20">
    <property type="entry name" value="GLUTAMINE TRANSPORT SYSTEM PERMEASE PROTEIN GLNP"/>
    <property type="match status" value="1"/>
</dbReference>
<evidence type="ECO:0000256" key="3">
    <source>
        <dbReference type="ARBA" id="ARBA00022448"/>
    </source>
</evidence>
<evidence type="ECO:0000313" key="13">
    <source>
        <dbReference type="Proteomes" id="UP000051679"/>
    </source>
</evidence>
<dbReference type="GO" id="GO:0022857">
    <property type="term" value="F:transmembrane transporter activity"/>
    <property type="evidence" value="ECO:0007669"/>
    <property type="project" value="InterPro"/>
</dbReference>
<dbReference type="InterPro" id="IPR043429">
    <property type="entry name" value="ArtM/GltK/GlnP/TcyL/YhdX-like"/>
</dbReference>
<keyword evidence="7 9" id="KW-1133">Transmembrane helix</keyword>
<keyword evidence="5 9" id="KW-0812">Transmembrane</keyword>
<dbReference type="GO" id="GO:0006865">
    <property type="term" value="P:amino acid transport"/>
    <property type="evidence" value="ECO:0007669"/>
    <property type="project" value="UniProtKB-KW"/>
</dbReference>
<dbReference type="AlphaFoldDB" id="A0A0R1ZV59"/>
<dbReference type="Pfam" id="PF00497">
    <property type="entry name" value="SBP_bac_3"/>
    <property type="match status" value="1"/>
</dbReference>
<evidence type="ECO:0000256" key="7">
    <source>
        <dbReference type="ARBA" id="ARBA00022989"/>
    </source>
</evidence>
<keyword evidence="6" id="KW-0029">Amino-acid transport</keyword>
<comment type="subcellular location">
    <subcellularLocation>
        <location evidence="1 9">Cell membrane</location>
        <topology evidence="1 9">Multi-pass membrane protein</topology>
    </subcellularLocation>
</comment>
<comment type="caution">
    <text evidence="12">The sequence shown here is derived from an EMBL/GenBank/DDBJ whole genome shotgun (WGS) entry which is preliminary data.</text>
</comment>
<feature type="domain" description="ABC transmembrane type-1" evidence="11">
    <location>
        <begin position="293"/>
        <end position="480"/>
    </location>
</feature>
<feature type="chain" id="PRO_5006414574" evidence="10">
    <location>
        <begin position="32"/>
        <end position="491"/>
    </location>
</feature>
<dbReference type="EMBL" id="AYYO01000010">
    <property type="protein sequence ID" value="KRM55963.1"/>
    <property type="molecule type" value="Genomic_DNA"/>
</dbReference>
<evidence type="ECO:0000256" key="8">
    <source>
        <dbReference type="ARBA" id="ARBA00023136"/>
    </source>
</evidence>
<keyword evidence="3 9" id="KW-0813">Transport</keyword>
<evidence type="ECO:0000256" key="9">
    <source>
        <dbReference type="RuleBase" id="RU363032"/>
    </source>
</evidence>
<accession>A0A0R1ZV59</accession>
<reference evidence="12 13" key="1">
    <citation type="journal article" date="2015" name="Genome Announc.">
        <title>Expanding the biotechnology potential of lactobacilli through comparative genomics of 213 strains and associated genera.</title>
        <authorList>
            <person name="Sun Z."/>
            <person name="Harris H.M."/>
            <person name="McCann A."/>
            <person name="Guo C."/>
            <person name="Argimon S."/>
            <person name="Zhang W."/>
            <person name="Yang X."/>
            <person name="Jeffery I.B."/>
            <person name="Cooney J.C."/>
            <person name="Kagawa T.F."/>
            <person name="Liu W."/>
            <person name="Song Y."/>
            <person name="Salvetti E."/>
            <person name="Wrobel A."/>
            <person name="Rasinkangas P."/>
            <person name="Parkhill J."/>
            <person name="Rea M.C."/>
            <person name="O'Sullivan O."/>
            <person name="Ritari J."/>
            <person name="Douillard F.P."/>
            <person name="Paul Ross R."/>
            <person name="Yang R."/>
            <person name="Briner A.E."/>
            <person name="Felis G.E."/>
            <person name="de Vos W.M."/>
            <person name="Barrangou R."/>
            <person name="Klaenhammer T.R."/>
            <person name="Caufield P.W."/>
            <person name="Cui Y."/>
            <person name="Zhang H."/>
            <person name="O'Toole P.W."/>
        </authorList>
    </citation>
    <scope>NUCLEOTIDE SEQUENCE [LARGE SCALE GENOMIC DNA]</scope>
    <source>
        <strain evidence="12 13">DSM 20505</strain>
    </source>
</reference>
<dbReference type="Gene3D" id="3.40.190.10">
    <property type="entry name" value="Periplasmic binding protein-like II"/>
    <property type="match status" value="2"/>
</dbReference>
<comment type="similarity">
    <text evidence="2">Belongs to the binding-protein-dependent transport system permease family. HisMQ subfamily.</text>
</comment>
<keyword evidence="8 9" id="KW-0472">Membrane</keyword>
<feature type="transmembrane region" description="Helical" evidence="9">
    <location>
        <begin position="458"/>
        <end position="480"/>
    </location>
</feature>
<evidence type="ECO:0000259" key="11">
    <source>
        <dbReference type="PROSITE" id="PS50928"/>
    </source>
</evidence>
<evidence type="ECO:0000256" key="4">
    <source>
        <dbReference type="ARBA" id="ARBA00022475"/>
    </source>
</evidence>
<dbReference type="CDD" id="cd06261">
    <property type="entry name" value="TM_PBP2"/>
    <property type="match status" value="1"/>
</dbReference>
<dbReference type="Pfam" id="PF00528">
    <property type="entry name" value="BPD_transp_1"/>
    <property type="match status" value="1"/>
</dbReference>
<feature type="signal peptide" evidence="10">
    <location>
        <begin position="1"/>
        <end position="31"/>
    </location>
</feature>
<dbReference type="SMART" id="SM00062">
    <property type="entry name" value="PBPb"/>
    <property type="match status" value="1"/>
</dbReference>
<protein>
    <submittedName>
        <fullName evidence="12">Amino acid ABC transporter permease</fullName>
    </submittedName>
</protein>
<dbReference type="Gene3D" id="1.10.3720.10">
    <property type="entry name" value="MetI-like"/>
    <property type="match status" value="1"/>
</dbReference>
<dbReference type="GO" id="GO:0043190">
    <property type="term" value="C:ATP-binding cassette (ABC) transporter complex"/>
    <property type="evidence" value="ECO:0007669"/>
    <property type="project" value="InterPro"/>
</dbReference>
<dbReference type="PANTHER" id="PTHR30614">
    <property type="entry name" value="MEMBRANE COMPONENT OF AMINO ACID ABC TRANSPORTER"/>
    <property type="match status" value="1"/>
</dbReference>
<gene>
    <name evidence="12" type="ORF">FC18_GL000744</name>
</gene>
<name>A0A0R1ZV59_9LACO</name>
<evidence type="ECO:0000313" key="12">
    <source>
        <dbReference type="EMBL" id="KRM55963.1"/>
    </source>
</evidence>
<keyword evidence="13" id="KW-1185">Reference proteome</keyword>
<dbReference type="NCBIfam" id="TIGR01726">
    <property type="entry name" value="HEQRo_perm_3TM"/>
    <property type="match status" value="1"/>
</dbReference>
<keyword evidence="10" id="KW-0732">Signal</keyword>
<feature type="transmembrane region" description="Helical" evidence="9">
    <location>
        <begin position="288"/>
        <end position="316"/>
    </location>
</feature>
<keyword evidence="4" id="KW-1003">Cell membrane</keyword>
<dbReference type="STRING" id="1291052.FC18_GL000744"/>
<evidence type="ECO:0000256" key="5">
    <source>
        <dbReference type="ARBA" id="ARBA00022692"/>
    </source>
</evidence>
<sequence>MFMKKIKHFVLALMLGLIAALGLTVANQTNAATDDSLQKIQDKGTIIMGTSPDYAPYEFLVNVGGKNRVEGMDVEVGKQIAKDLGVKLKIKQMDFDQLLVALETGKVDMVLSGMSPTNERAKSVDFSHVYYTGGQDILVNKADAKLYAKGHTALQGKNVGAQTGSLQYELAKKQVKDSKVKGLSKVTDLILALKSHKVDAVNVEKPVAEAYAANDNQLVAIDGKYELGDDMQGTAVGFHKGSKTLVNAVNKTLDKIKKGDKTTDYLKTAGNYMAGNTANTSMIHYWKYFALGVGYTLLITAIAVIFGIVLGILFALMRLGKNKVLHAIAVAYIEFIRGTPLMVQIMFVYFGIGMVVQIPALVSGIIAVGINSSAYVAEIIRGGINSIPVGQTEAARSLGLSQGQTMKSVILPQAVKNIWPALGNEFISLIKESSIVSIIGVSDLIYQLKVVQTATYRGIAPIAVAMVLYFIMTFTLSKVLSHFEGKMKHVG</sequence>
<dbReference type="FunFam" id="1.10.3720.10:FF:000033">
    <property type="entry name" value="Polar amino acid ABC transporter permease"/>
    <property type="match status" value="1"/>
</dbReference>
<evidence type="ECO:0000256" key="6">
    <source>
        <dbReference type="ARBA" id="ARBA00022970"/>
    </source>
</evidence>
<organism evidence="12 13">
    <name type="scientific">Lacticaseibacillus sharpeae JCM 1186 = DSM 20505</name>
    <dbReference type="NCBI Taxonomy" id="1291052"/>
    <lineage>
        <taxon>Bacteria</taxon>
        <taxon>Bacillati</taxon>
        <taxon>Bacillota</taxon>
        <taxon>Bacilli</taxon>
        <taxon>Lactobacillales</taxon>
        <taxon>Lactobacillaceae</taxon>
        <taxon>Lacticaseibacillus</taxon>
    </lineage>
</organism>
<dbReference type="InterPro" id="IPR035906">
    <property type="entry name" value="MetI-like_sf"/>
</dbReference>
<dbReference type="InterPro" id="IPR010065">
    <property type="entry name" value="AA_ABC_transptr_permease_3TM"/>
</dbReference>
<feature type="transmembrane region" description="Helical" evidence="9">
    <location>
        <begin position="347"/>
        <end position="370"/>
    </location>
</feature>
<dbReference type="InterPro" id="IPR000515">
    <property type="entry name" value="MetI-like"/>
</dbReference>
<dbReference type="SUPFAM" id="SSF161098">
    <property type="entry name" value="MetI-like"/>
    <property type="match status" value="1"/>
</dbReference>
<dbReference type="PATRIC" id="fig|1291052.5.peg.760"/>
<evidence type="ECO:0000256" key="2">
    <source>
        <dbReference type="ARBA" id="ARBA00010072"/>
    </source>
</evidence>
<evidence type="ECO:0000256" key="10">
    <source>
        <dbReference type="SAM" id="SignalP"/>
    </source>
</evidence>
<proteinExistence type="inferred from homology"/>
<dbReference type="InterPro" id="IPR001638">
    <property type="entry name" value="Solute-binding_3/MltF_N"/>
</dbReference>
<dbReference type="SUPFAM" id="SSF53850">
    <property type="entry name" value="Periplasmic binding protein-like II"/>
    <property type="match status" value="1"/>
</dbReference>